<protein>
    <submittedName>
        <fullName evidence="1">Uncharacterized protein</fullName>
    </submittedName>
</protein>
<proteinExistence type="predicted"/>
<evidence type="ECO:0000313" key="1">
    <source>
        <dbReference type="EMBL" id="KAF2748620.1"/>
    </source>
</evidence>
<reference evidence="1" key="1">
    <citation type="journal article" date="2020" name="Stud. Mycol.">
        <title>101 Dothideomycetes genomes: a test case for predicting lifestyles and emergence of pathogens.</title>
        <authorList>
            <person name="Haridas S."/>
            <person name="Albert R."/>
            <person name="Binder M."/>
            <person name="Bloem J."/>
            <person name="Labutti K."/>
            <person name="Salamov A."/>
            <person name="Andreopoulos B."/>
            <person name="Baker S."/>
            <person name="Barry K."/>
            <person name="Bills G."/>
            <person name="Bluhm B."/>
            <person name="Cannon C."/>
            <person name="Castanera R."/>
            <person name="Culley D."/>
            <person name="Daum C."/>
            <person name="Ezra D."/>
            <person name="Gonzalez J."/>
            <person name="Henrissat B."/>
            <person name="Kuo A."/>
            <person name="Liang C."/>
            <person name="Lipzen A."/>
            <person name="Lutzoni F."/>
            <person name="Magnuson J."/>
            <person name="Mondo S."/>
            <person name="Nolan M."/>
            <person name="Ohm R."/>
            <person name="Pangilinan J."/>
            <person name="Park H.-J."/>
            <person name="Ramirez L."/>
            <person name="Alfaro M."/>
            <person name="Sun H."/>
            <person name="Tritt A."/>
            <person name="Yoshinaga Y."/>
            <person name="Zwiers L.-H."/>
            <person name="Turgeon B."/>
            <person name="Goodwin S."/>
            <person name="Spatafora J."/>
            <person name="Crous P."/>
            <person name="Grigoriev I."/>
        </authorList>
    </citation>
    <scope>NUCLEOTIDE SEQUENCE</scope>
    <source>
        <strain evidence="1">CBS 119925</strain>
    </source>
</reference>
<keyword evidence="2" id="KW-1185">Reference proteome</keyword>
<dbReference type="EMBL" id="MU006568">
    <property type="protein sequence ID" value="KAF2748620.1"/>
    <property type="molecule type" value="Genomic_DNA"/>
</dbReference>
<organism evidence="1 2">
    <name type="scientific">Sporormia fimetaria CBS 119925</name>
    <dbReference type="NCBI Taxonomy" id="1340428"/>
    <lineage>
        <taxon>Eukaryota</taxon>
        <taxon>Fungi</taxon>
        <taxon>Dikarya</taxon>
        <taxon>Ascomycota</taxon>
        <taxon>Pezizomycotina</taxon>
        <taxon>Dothideomycetes</taxon>
        <taxon>Pleosporomycetidae</taxon>
        <taxon>Pleosporales</taxon>
        <taxon>Sporormiaceae</taxon>
        <taxon>Sporormia</taxon>
    </lineage>
</organism>
<accession>A0A6A6VGB2</accession>
<dbReference type="AlphaFoldDB" id="A0A6A6VGB2"/>
<sequence>MKELLTILKDTAEGVHTATMQCTCGPKDIHHCDTAHESIFELSWHLGSPSSQVVKVIGQQASAAPGSLRHPTAHLQPRACQIEDAGMTQRPLQPARDERSGGIFVSAIPLMSFSLLPSLACSTKSPFLDVSETPFVVLAGVLDVGSVHCCKETLIGIPKASFSV</sequence>
<name>A0A6A6VGB2_9PLEO</name>
<gene>
    <name evidence="1" type="ORF">M011DRAFT_332489</name>
</gene>
<evidence type="ECO:0000313" key="2">
    <source>
        <dbReference type="Proteomes" id="UP000799440"/>
    </source>
</evidence>
<dbReference type="Proteomes" id="UP000799440">
    <property type="component" value="Unassembled WGS sequence"/>
</dbReference>